<organism evidence="1 3">
    <name type="scientific">Cucumis melo var. makuwa</name>
    <name type="common">Oriental melon</name>
    <dbReference type="NCBI Taxonomy" id="1194695"/>
    <lineage>
        <taxon>Eukaryota</taxon>
        <taxon>Viridiplantae</taxon>
        <taxon>Streptophyta</taxon>
        <taxon>Embryophyta</taxon>
        <taxon>Tracheophyta</taxon>
        <taxon>Spermatophyta</taxon>
        <taxon>Magnoliopsida</taxon>
        <taxon>eudicotyledons</taxon>
        <taxon>Gunneridae</taxon>
        <taxon>Pentapetalae</taxon>
        <taxon>rosids</taxon>
        <taxon>fabids</taxon>
        <taxon>Cucurbitales</taxon>
        <taxon>Cucurbitaceae</taxon>
        <taxon>Benincaseae</taxon>
        <taxon>Cucumis</taxon>
    </lineage>
</organism>
<evidence type="ECO:0000313" key="1">
    <source>
        <dbReference type="EMBL" id="KAA0040473.1"/>
    </source>
</evidence>
<dbReference type="GO" id="GO:0006508">
    <property type="term" value="P:proteolysis"/>
    <property type="evidence" value="ECO:0007669"/>
    <property type="project" value="UniProtKB-KW"/>
</dbReference>
<dbReference type="Proteomes" id="UP000321393">
    <property type="component" value="Unassembled WGS sequence"/>
</dbReference>
<dbReference type="EMBL" id="SSTD01004491">
    <property type="protein sequence ID" value="TYK23486.1"/>
    <property type="molecule type" value="Genomic_DNA"/>
</dbReference>
<evidence type="ECO:0000313" key="4">
    <source>
        <dbReference type="Proteomes" id="UP000321947"/>
    </source>
</evidence>
<evidence type="ECO:0000313" key="3">
    <source>
        <dbReference type="Proteomes" id="UP000321393"/>
    </source>
</evidence>
<keyword evidence="1" id="KW-0378">Hydrolase</keyword>
<comment type="caution">
    <text evidence="1">The sequence shown here is derived from an EMBL/GenBank/DDBJ whole genome shotgun (WGS) entry which is preliminary data.</text>
</comment>
<proteinExistence type="predicted"/>
<dbReference type="GO" id="GO:0008233">
    <property type="term" value="F:peptidase activity"/>
    <property type="evidence" value="ECO:0007669"/>
    <property type="project" value="UniProtKB-KW"/>
</dbReference>
<name>A0A5A7TBM2_CUCMM</name>
<reference evidence="3 4" key="1">
    <citation type="submission" date="2019-08" db="EMBL/GenBank/DDBJ databases">
        <title>Draft genome sequences of two oriental melons (Cucumis melo L. var makuwa).</title>
        <authorList>
            <person name="Kwon S.-Y."/>
        </authorList>
    </citation>
    <scope>NUCLEOTIDE SEQUENCE [LARGE SCALE GENOMIC DNA]</scope>
    <source>
        <strain evidence="4">cv. Chang Bougi</strain>
        <strain evidence="3">cv. SW 3</strain>
        <tissue evidence="1">Leaf</tissue>
    </source>
</reference>
<gene>
    <name evidence="2" type="ORF">E5676_scaffold278G00600</name>
    <name evidence="1" type="ORF">E6C27_scaffold262G00070</name>
</gene>
<dbReference type="EMBL" id="SSTE01017321">
    <property type="protein sequence ID" value="KAA0040473.1"/>
    <property type="molecule type" value="Genomic_DNA"/>
</dbReference>
<protein>
    <submittedName>
        <fullName evidence="1">Gag protease polyprotein</fullName>
    </submittedName>
</protein>
<accession>A0A5A7TBM2</accession>
<dbReference type="Proteomes" id="UP000321947">
    <property type="component" value="Unassembled WGS sequence"/>
</dbReference>
<sequence>MRFGGALKHYQQEFTKADGAMRERPFCNTCGKYHLRCCLFGTRADFKCKQEGHTTDRCLSGFMVIRAQVLPNVMGTDRNEESLPLIDKRSREQA</sequence>
<keyword evidence="1" id="KW-0645">Protease</keyword>
<evidence type="ECO:0000313" key="2">
    <source>
        <dbReference type="EMBL" id="TYK23486.1"/>
    </source>
</evidence>
<dbReference type="AlphaFoldDB" id="A0A5A7TBM2"/>